<dbReference type="EMBL" id="OC320052">
    <property type="protein sequence ID" value="CAD7407067.1"/>
    <property type="molecule type" value="Genomic_DNA"/>
</dbReference>
<organism evidence="2">
    <name type="scientific">Timema cristinae</name>
    <name type="common">Walking stick</name>
    <dbReference type="NCBI Taxonomy" id="61476"/>
    <lineage>
        <taxon>Eukaryota</taxon>
        <taxon>Metazoa</taxon>
        <taxon>Ecdysozoa</taxon>
        <taxon>Arthropoda</taxon>
        <taxon>Hexapoda</taxon>
        <taxon>Insecta</taxon>
        <taxon>Pterygota</taxon>
        <taxon>Neoptera</taxon>
        <taxon>Polyneoptera</taxon>
        <taxon>Phasmatodea</taxon>
        <taxon>Timematodea</taxon>
        <taxon>Timematoidea</taxon>
        <taxon>Timematidae</taxon>
        <taxon>Timema</taxon>
    </lineage>
</organism>
<accession>A0A7R9D4K6</accession>
<dbReference type="AlphaFoldDB" id="A0A7R9D4K6"/>
<sequence>MEGGGNSPNTHMMTSTMPSNSHFLVHFTLVQSECRVALLTHWISLDPLANLGVQVPASLAGFYCEQISIEKPPPVHPTEIRTSISPSSAVELNTTSALVNYATEADCDTLAFLANSRNRLKEASVASSSQKGKERSPPCSGLWQSFPIRDEMGNVVYIMERGWENSSNKSHVNLLPVYLAETQTQTPRQWQFSMM</sequence>
<reference evidence="2" key="1">
    <citation type="submission" date="2020-11" db="EMBL/GenBank/DDBJ databases">
        <authorList>
            <person name="Tran Van P."/>
        </authorList>
    </citation>
    <scope>NUCLEOTIDE SEQUENCE</scope>
</reference>
<proteinExistence type="predicted"/>
<protein>
    <submittedName>
        <fullName evidence="2">Uncharacterized protein</fullName>
    </submittedName>
</protein>
<evidence type="ECO:0000256" key="1">
    <source>
        <dbReference type="SAM" id="MobiDB-lite"/>
    </source>
</evidence>
<feature type="region of interest" description="Disordered" evidence="1">
    <location>
        <begin position="123"/>
        <end position="142"/>
    </location>
</feature>
<gene>
    <name evidence="2" type="ORF">TCEB3V08_LOCUS8862</name>
</gene>
<evidence type="ECO:0000313" key="2">
    <source>
        <dbReference type="EMBL" id="CAD7407067.1"/>
    </source>
</evidence>
<name>A0A7R9D4K6_TIMCR</name>